<feature type="region of interest" description="Disordered" evidence="1">
    <location>
        <begin position="1"/>
        <end position="26"/>
    </location>
</feature>
<dbReference type="OrthoDB" id="3235325at2759"/>
<dbReference type="VEuPathDB" id="FungiDB:PC9H_011864"/>
<feature type="compositionally biased region" description="Low complexity" evidence="1">
    <location>
        <begin position="394"/>
        <end position="416"/>
    </location>
</feature>
<dbReference type="EMBL" id="JACETU010000009">
    <property type="protein sequence ID" value="KAF7421341.1"/>
    <property type="molecule type" value="Genomic_DNA"/>
</dbReference>
<sequence length="570" mass="62495">MSGFGHSFSHSPYQHGQRTLGSGSLRPTGLQLAGTLPYSPNGPSMASTQDLEVTFPLDPSLGVAETAYQPLASNSGLMGGQVDYMRRCMELEQEARVCNAQYMVLRDAYIALIQAVPQLLQFVTPPPGLPIPTTGFAAPVSGVSPTLALPQLLQKDYPNVRYWRQTEYQKRDKEDTTLRQKEDSKKTTMYLEDDTGTQISKSLRSRLYNHAFAFWKALEDSGIKVTNFRDTNLDIIKRFRTSVEADFWFLRLCEHHWKADELWKQTCSTYLKKPASRDSKMDIKTERLLTEVVATAAVKEDSPELTLEYMDEPIEISDNELEPPAKRASPNTGPKGPSPKRPRLSAETPSAPTPSAGRMDDTSSTSKGKERAPLKLINPLARLRMSTATKTTDEPSIIPPTSSTTKTPSSISQPSPERVHAPIATDSIAIADLADLAPVAPPGTEPLAPVVASTSRAADQASMATRSAPKRQPASAQLFVPNKTSNTAKSICGREWNASHPNGTKGEFEGYYKALTEVERQRYRLQEKELKKSNKENMNSAAKINVTAMKGSTAAPDANDSVVMASTTSE</sequence>
<name>A0A8H6ZRE3_PLEOS</name>
<feature type="compositionally biased region" description="Polar residues" evidence="1">
    <location>
        <begin position="8"/>
        <end position="22"/>
    </location>
</feature>
<protein>
    <submittedName>
        <fullName evidence="2">Uncharacterized protein</fullName>
    </submittedName>
</protein>
<evidence type="ECO:0000313" key="3">
    <source>
        <dbReference type="Proteomes" id="UP000623687"/>
    </source>
</evidence>
<organism evidence="2 3">
    <name type="scientific">Pleurotus ostreatus</name>
    <name type="common">Oyster mushroom</name>
    <name type="synonym">White-rot fungus</name>
    <dbReference type="NCBI Taxonomy" id="5322"/>
    <lineage>
        <taxon>Eukaryota</taxon>
        <taxon>Fungi</taxon>
        <taxon>Dikarya</taxon>
        <taxon>Basidiomycota</taxon>
        <taxon>Agaricomycotina</taxon>
        <taxon>Agaricomycetes</taxon>
        <taxon>Agaricomycetidae</taxon>
        <taxon>Agaricales</taxon>
        <taxon>Pleurotineae</taxon>
        <taxon>Pleurotaceae</taxon>
        <taxon>Pleurotus</taxon>
    </lineage>
</organism>
<dbReference type="RefSeq" id="XP_036627199.1">
    <property type="nucleotide sequence ID" value="XM_036781344.1"/>
</dbReference>
<dbReference type="GeneID" id="59381682"/>
<proteinExistence type="predicted"/>
<dbReference type="Proteomes" id="UP000623687">
    <property type="component" value="Unassembled WGS sequence"/>
</dbReference>
<feature type="region of interest" description="Disordered" evidence="1">
    <location>
        <begin position="316"/>
        <end position="418"/>
    </location>
</feature>
<evidence type="ECO:0000256" key="1">
    <source>
        <dbReference type="SAM" id="MobiDB-lite"/>
    </source>
</evidence>
<feature type="region of interest" description="Disordered" evidence="1">
    <location>
        <begin position="445"/>
        <end position="482"/>
    </location>
</feature>
<gene>
    <name evidence="2" type="ORF">PC9H_011864</name>
</gene>
<accession>A0A8H6ZRE3</accession>
<evidence type="ECO:0000313" key="2">
    <source>
        <dbReference type="EMBL" id="KAF7421341.1"/>
    </source>
</evidence>
<feature type="compositionally biased region" description="Polar residues" evidence="1">
    <location>
        <begin position="452"/>
        <end position="465"/>
    </location>
</feature>
<reference evidence="2" key="1">
    <citation type="submission" date="2019-07" db="EMBL/GenBank/DDBJ databases">
        <authorList>
            <person name="Palmer J.M."/>
        </authorList>
    </citation>
    <scope>NUCLEOTIDE SEQUENCE</scope>
    <source>
        <strain evidence="2">PC9</strain>
    </source>
</reference>
<dbReference type="AlphaFoldDB" id="A0A8H6ZRE3"/>
<keyword evidence="3" id="KW-1185">Reference proteome</keyword>
<comment type="caution">
    <text evidence="2">The sequence shown here is derived from an EMBL/GenBank/DDBJ whole genome shotgun (WGS) entry which is preliminary data.</text>
</comment>